<comment type="caution">
    <text evidence="1">The sequence shown here is derived from an EMBL/GenBank/DDBJ whole genome shotgun (WGS) entry which is preliminary data.</text>
</comment>
<reference evidence="1" key="1">
    <citation type="submission" date="2022-03" db="EMBL/GenBank/DDBJ databases">
        <authorList>
            <person name="Lindestad O."/>
        </authorList>
    </citation>
    <scope>NUCLEOTIDE SEQUENCE</scope>
</reference>
<dbReference type="OrthoDB" id="6929109at2759"/>
<organism evidence="1 2">
    <name type="scientific">Pararge aegeria aegeria</name>
    <dbReference type="NCBI Taxonomy" id="348720"/>
    <lineage>
        <taxon>Eukaryota</taxon>
        <taxon>Metazoa</taxon>
        <taxon>Ecdysozoa</taxon>
        <taxon>Arthropoda</taxon>
        <taxon>Hexapoda</taxon>
        <taxon>Insecta</taxon>
        <taxon>Pterygota</taxon>
        <taxon>Neoptera</taxon>
        <taxon>Endopterygota</taxon>
        <taxon>Lepidoptera</taxon>
        <taxon>Glossata</taxon>
        <taxon>Ditrysia</taxon>
        <taxon>Papilionoidea</taxon>
        <taxon>Nymphalidae</taxon>
        <taxon>Satyrinae</taxon>
        <taxon>Satyrini</taxon>
        <taxon>Parargina</taxon>
        <taxon>Pararge</taxon>
    </lineage>
</organism>
<evidence type="ECO:0000313" key="1">
    <source>
        <dbReference type="EMBL" id="CAH2267938.1"/>
    </source>
</evidence>
<evidence type="ECO:0000313" key="2">
    <source>
        <dbReference type="Proteomes" id="UP000838756"/>
    </source>
</evidence>
<gene>
    <name evidence="1" type="primary">jg8400</name>
    <name evidence="1" type="ORF">PAEG_LOCUS26418</name>
</gene>
<protein>
    <submittedName>
        <fullName evidence="1">Jg8400 protein</fullName>
    </submittedName>
</protein>
<accession>A0A8S4SFE1</accession>
<dbReference type="Gene3D" id="2.20.25.240">
    <property type="match status" value="1"/>
</dbReference>
<name>A0A8S4SFE1_9NEOP</name>
<proteinExistence type="predicted"/>
<dbReference type="Proteomes" id="UP000838756">
    <property type="component" value="Unassembled WGS sequence"/>
</dbReference>
<sequence length="82" mass="9685">MNYYCSKKDQGCRARVKLDANGMVISHDLEHQHPPPKCIFIPIHSDKKRRQSAHVQRLHVFETWQHTKLLLLEKGPRLQGWC</sequence>
<dbReference type="AlphaFoldDB" id="A0A8S4SFE1"/>
<dbReference type="EMBL" id="CAKXAJ010026408">
    <property type="protein sequence ID" value="CAH2267938.1"/>
    <property type="molecule type" value="Genomic_DNA"/>
</dbReference>
<keyword evidence="2" id="KW-1185">Reference proteome</keyword>